<dbReference type="GO" id="GO:0005506">
    <property type="term" value="F:iron ion binding"/>
    <property type="evidence" value="ECO:0007669"/>
    <property type="project" value="InterPro"/>
</dbReference>
<name>A0A382N422_9ZZZZ</name>
<dbReference type="Pfam" id="PF00848">
    <property type="entry name" value="Ring_hydroxyl_A"/>
    <property type="match status" value="1"/>
</dbReference>
<dbReference type="PANTHER" id="PTHR43756:SF5">
    <property type="entry name" value="CHOLINE MONOOXYGENASE, CHLOROPLASTIC"/>
    <property type="match status" value="1"/>
</dbReference>
<keyword evidence="3" id="KW-0479">Metal-binding</keyword>
<feature type="non-terminal residue" evidence="8">
    <location>
        <position position="1"/>
    </location>
</feature>
<keyword evidence="5" id="KW-0408">Iron</keyword>
<evidence type="ECO:0000256" key="3">
    <source>
        <dbReference type="ARBA" id="ARBA00022723"/>
    </source>
</evidence>
<dbReference type="GO" id="GO:0051537">
    <property type="term" value="F:2 iron, 2 sulfur cluster binding"/>
    <property type="evidence" value="ECO:0007669"/>
    <property type="project" value="UniProtKB-KW"/>
</dbReference>
<dbReference type="GO" id="GO:0016491">
    <property type="term" value="F:oxidoreductase activity"/>
    <property type="evidence" value="ECO:0007669"/>
    <property type="project" value="UniProtKB-KW"/>
</dbReference>
<accession>A0A382N422</accession>
<protein>
    <recommendedName>
        <fullName evidence="7">Rieske domain-containing protein</fullName>
    </recommendedName>
</protein>
<evidence type="ECO:0000256" key="6">
    <source>
        <dbReference type="ARBA" id="ARBA00023014"/>
    </source>
</evidence>
<dbReference type="InterPro" id="IPR036922">
    <property type="entry name" value="Rieske_2Fe-2S_sf"/>
</dbReference>
<keyword evidence="4" id="KW-0560">Oxidoreductase</keyword>
<sequence length="311" mass="35995">KLLTCPYHAWSYNLDGSIKSARLMNNDFNKDEWSLHKCNLKIFEGLIFINLSETPYDFEEFIEPTRKYIEFHELGKAKIAYRKIYPTSGNWKLTLDNFHECYHCQPSHPEYCSVHDPEYILAYGAGSGTGPSSEKFNKLLDEWNKKVSSLGYLTGEYADKELNKYSRSAERTPLKEGKFTETKLGKPIAKLMGKFKEYDRGYTSVGTSPFNSLAMCNDFATLFTFIPKSTLQTDVELMWLVHEDAEEGKDYNIDEMIWMWDETTKADKKIIENNQKGVLSGKYKPGPLSQMEKGLESFKTWYLKQLNISLN</sequence>
<dbReference type="AlphaFoldDB" id="A0A382N422"/>
<dbReference type="Gene3D" id="3.90.380.10">
    <property type="entry name" value="Naphthalene 1,2-dioxygenase Alpha Subunit, Chain A, domain 1"/>
    <property type="match status" value="1"/>
</dbReference>
<keyword evidence="6" id="KW-0411">Iron-sulfur</keyword>
<dbReference type="SUPFAM" id="SSF50022">
    <property type="entry name" value="ISP domain"/>
    <property type="match status" value="1"/>
</dbReference>
<keyword evidence="2" id="KW-0001">2Fe-2S</keyword>
<feature type="domain" description="Rieske" evidence="7">
    <location>
        <begin position="1"/>
        <end position="49"/>
    </location>
</feature>
<evidence type="ECO:0000313" key="8">
    <source>
        <dbReference type="EMBL" id="SVC55934.1"/>
    </source>
</evidence>
<dbReference type="SUPFAM" id="SSF55961">
    <property type="entry name" value="Bet v1-like"/>
    <property type="match status" value="1"/>
</dbReference>
<comment type="cofactor">
    <cofactor evidence="1">
        <name>Fe cation</name>
        <dbReference type="ChEBI" id="CHEBI:24875"/>
    </cofactor>
</comment>
<evidence type="ECO:0000256" key="4">
    <source>
        <dbReference type="ARBA" id="ARBA00023002"/>
    </source>
</evidence>
<dbReference type="PANTHER" id="PTHR43756">
    <property type="entry name" value="CHOLINE MONOOXYGENASE, CHLOROPLASTIC"/>
    <property type="match status" value="1"/>
</dbReference>
<reference evidence="8" key="1">
    <citation type="submission" date="2018-05" db="EMBL/GenBank/DDBJ databases">
        <authorList>
            <person name="Lanie J.A."/>
            <person name="Ng W.-L."/>
            <person name="Kazmierczak K.M."/>
            <person name="Andrzejewski T.M."/>
            <person name="Davidsen T.M."/>
            <person name="Wayne K.J."/>
            <person name="Tettelin H."/>
            <person name="Glass J.I."/>
            <person name="Rusch D."/>
            <person name="Podicherti R."/>
            <person name="Tsui H.-C.T."/>
            <person name="Winkler M.E."/>
        </authorList>
    </citation>
    <scope>NUCLEOTIDE SEQUENCE</scope>
</reference>
<evidence type="ECO:0000256" key="5">
    <source>
        <dbReference type="ARBA" id="ARBA00023004"/>
    </source>
</evidence>
<dbReference type="InterPro" id="IPR001663">
    <property type="entry name" value="Rng_hydr_dOase-A"/>
</dbReference>
<dbReference type="PROSITE" id="PS51296">
    <property type="entry name" value="RIESKE"/>
    <property type="match status" value="1"/>
</dbReference>
<evidence type="ECO:0000256" key="1">
    <source>
        <dbReference type="ARBA" id="ARBA00001962"/>
    </source>
</evidence>
<dbReference type="Gene3D" id="2.102.10.10">
    <property type="entry name" value="Rieske [2Fe-2S] iron-sulphur domain"/>
    <property type="match status" value="1"/>
</dbReference>
<evidence type="ECO:0000256" key="2">
    <source>
        <dbReference type="ARBA" id="ARBA00022714"/>
    </source>
</evidence>
<evidence type="ECO:0000259" key="7">
    <source>
        <dbReference type="PROSITE" id="PS51296"/>
    </source>
</evidence>
<dbReference type="EMBL" id="UINC01097868">
    <property type="protein sequence ID" value="SVC55934.1"/>
    <property type="molecule type" value="Genomic_DNA"/>
</dbReference>
<gene>
    <name evidence="8" type="ORF">METZ01_LOCUS308788</name>
</gene>
<proteinExistence type="predicted"/>
<dbReference type="InterPro" id="IPR015879">
    <property type="entry name" value="Ring_hydroxy_dOase_asu_C_dom"/>
</dbReference>
<dbReference type="InterPro" id="IPR017941">
    <property type="entry name" value="Rieske_2Fe-2S"/>
</dbReference>
<organism evidence="8">
    <name type="scientific">marine metagenome</name>
    <dbReference type="NCBI Taxonomy" id="408172"/>
    <lineage>
        <taxon>unclassified sequences</taxon>
        <taxon>metagenomes</taxon>
        <taxon>ecological metagenomes</taxon>
    </lineage>
</organism>